<dbReference type="RefSeq" id="WP_183858717.1">
    <property type="nucleotide sequence ID" value="NZ_JACHOO010000019.1"/>
</dbReference>
<feature type="chain" id="PRO_5031323920" description="Gene transfer agent protein" evidence="1">
    <location>
        <begin position="18"/>
        <end position="135"/>
    </location>
</feature>
<dbReference type="Pfam" id="PF11367">
    <property type="entry name" value="Tail_completion_gp17"/>
    <property type="match status" value="1"/>
</dbReference>
<dbReference type="Proteomes" id="UP000523821">
    <property type="component" value="Unassembled WGS sequence"/>
</dbReference>
<gene>
    <name evidence="2" type="ORF">GGQ63_004388</name>
</gene>
<name>A0A7W9L464_9HYPH</name>
<comment type="caution">
    <text evidence="2">The sequence shown here is derived from an EMBL/GenBank/DDBJ whole genome shotgun (WGS) entry which is preliminary data.</text>
</comment>
<keyword evidence="3" id="KW-1185">Reference proteome</keyword>
<dbReference type="EMBL" id="JACHOO010000019">
    <property type="protein sequence ID" value="MBB5755285.1"/>
    <property type="molecule type" value="Genomic_DNA"/>
</dbReference>
<dbReference type="Gene3D" id="3.30.2000.30">
    <property type="match status" value="1"/>
</dbReference>
<reference evidence="2 3" key="1">
    <citation type="submission" date="2020-08" db="EMBL/GenBank/DDBJ databases">
        <title>Genomic Encyclopedia of Type Strains, Phase IV (KMG-IV): sequencing the most valuable type-strain genomes for metagenomic binning, comparative biology and taxonomic classification.</title>
        <authorList>
            <person name="Goeker M."/>
        </authorList>
    </citation>
    <scope>NUCLEOTIDE SEQUENCE [LARGE SCALE GENOMIC DNA]</scope>
    <source>
        <strain evidence="2 3">DSM 16268</strain>
    </source>
</reference>
<sequence>MSGAPIALQAAVLAALAADADLLADLGEARIYDAAPRDATFPFVALGAASAEDWSSGTEAGTAHRLVLHVWSRAGGRREAWRIAGHLMRILHDAPLALESARAVLVRVDFAEVRRDPDGITTQGIVRLSALTEAE</sequence>
<dbReference type="InterPro" id="IPR021508">
    <property type="entry name" value="Gp17-like"/>
</dbReference>
<accession>A0A7W9L464</accession>
<evidence type="ECO:0000256" key="1">
    <source>
        <dbReference type="SAM" id="SignalP"/>
    </source>
</evidence>
<evidence type="ECO:0000313" key="3">
    <source>
        <dbReference type="Proteomes" id="UP000523821"/>
    </source>
</evidence>
<keyword evidence="1" id="KW-0732">Signal</keyword>
<evidence type="ECO:0008006" key="4">
    <source>
        <dbReference type="Google" id="ProtNLM"/>
    </source>
</evidence>
<protein>
    <recommendedName>
        <fullName evidence="4">Gene transfer agent protein</fullName>
    </recommendedName>
</protein>
<dbReference type="InterPro" id="IPR053745">
    <property type="entry name" value="Viral_Tail_Comp_sf"/>
</dbReference>
<dbReference type="AlphaFoldDB" id="A0A7W9L464"/>
<feature type="signal peptide" evidence="1">
    <location>
        <begin position="1"/>
        <end position="17"/>
    </location>
</feature>
<evidence type="ECO:0000313" key="2">
    <source>
        <dbReference type="EMBL" id="MBB5755285.1"/>
    </source>
</evidence>
<organism evidence="2 3">
    <name type="scientific">Prosthecomicrobium pneumaticum</name>
    <dbReference type="NCBI Taxonomy" id="81895"/>
    <lineage>
        <taxon>Bacteria</taxon>
        <taxon>Pseudomonadati</taxon>
        <taxon>Pseudomonadota</taxon>
        <taxon>Alphaproteobacteria</taxon>
        <taxon>Hyphomicrobiales</taxon>
        <taxon>Kaistiaceae</taxon>
        <taxon>Prosthecomicrobium</taxon>
    </lineage>
</organism>
<proteinExistence type="predicted"/>